<organism evidence="2">
    <name type="scientific">uncultured Rubrobacteraceae bacterium</name>
    <dbReference type="NCBI Taxonomy" id="349277"/>
    <lineage>
        <taxon>Bacteria</taxon>
        <taxon>Bacillati</taxon>
        <taxon>Actinomycetota</taxon>
        <taxon>Rubrobacteria</taxon>
        <taxon>Rubrobacterales</taxon>
        <taxon>Rubrobacteraceae</taxon>
        <taxon>environmental samples</taxon>
    </lineage>
</organism>
<feature type="non-terminal residue" evidence="2">
    <location>
        <position position="1"/>
    </location>
</feature>
<feature type="compositionally biased region" description="Basic and acidic residues" evidence="1">
    <location>
        <begin position="69"/>
        <end position="79"/>
    </location>
</feature>
<feature type="non-terminal residue" evidence="2">
    <location>
        <position position="85"/>
    </location>
</feature>
<accession>A0A6J4RVJ3</accession>
<protein>
    <submittedName>
        <fullName evidence="2">Uncharacterized protein</fullName>
    </submittedName>
</protein>
<dbReference type="EMBL" id="CADCVI010000153">
    <property type="protein sequence ID" value="CAA9476326.1"/>
    <property type="molecule type" value="Genomic_DNA"/>
</dbReference>
<proteinExistence type="predicted"/>
<feature type="compositionally biased region" description="Basic residues" evidence="1">
    <location>
        <begin position="57"/>
        <end position="68"/>
    </location>
</feature>
<dbReference type="AlphaFoldDB" id="A0A6J4RVJ3"/>
<name>A0A6J4RVJ3_9ACTN</name>
<reference evidence="2" key="1">
    <citation type="submission" date="2020-02" db="EMBL/GenBank/DDBJ databases">
        <authorList>
            <person name="Meier V. D."/>
        </authorList>
    </citation>
    <scope>NUCLEOTIDE SEQUENCE</scope>
    <source>
        <strain evidence="2">AVDCRST_MAG25</strain>
    </source>
</reference>
<evidence type="ECO:0000256" key="1">
    <source>
        <dbReference type="SAM" id="MobiDB-lite"/>
    </source>
</evidence>
<sequence length="85" mass="9748">ATGTRNAHKASGGVRGAARCSPSYLLRQLLGTVSCHAGWRLDFRHLCANERRADRRGRLRCTDRRHRQRYDQRPPERQAGRPGRL</sequence>
<gene>
    <name evidence="2" type="ORF">AVDCRST_MAG25-2446</name>
</gene>
<evidence type="ECO:0000313" key="2">
    <source>
        <dbReference type="EMBL" id="CAA9476326.1"/>
    </source>
</evidence>
<feature type="region of interest" description="Disordered" evidence="1">
    <location>
        <begin position="57"/>
        <end position="85"/>
    </location>
</feature>